<organism evidence="1 2">
    <name type="scientific">Dibothriocephalus latus</name>
    <name type="common">Fish tapeworm</name>
    <name type="synonym">Diphyllobothrium latum</name>
    <dbReference type="NCBI Taxonomy" id="60516"/>
    <lineage>
        <taxon>Eukaryota</taxon>
        <taxon>Metazoa</taxon>
        <taxon>Spiralia</taxon>
        <taxon>Lophotrochozoa</taxon>
        <taxon>Platyhelminthes</taxon>
        <taxon>Cestoda</taxon>
        <taxon>Eucestoda</taxon>
        <taxon>Diphyllobothriidea</taxon>
        <taxon>Diphyllobothriidae</taxon>
        <taxon>Dibothriocephalus</taxon>
    </lineage>
</organism>
<name>A0A3P6UUM9_DIBLA</name>
<evidence type="ECO:0000313" key="1">
    <source>
        <dbReference type="EMBL" id="VDK81211.1"/>
    </source>
</evidence>
<reference evidence="1 2" key="1">
    <citation type="submission" date="2018-11" db="EMBL/GenBank/DDBJ databases">
        <authorList>
            <consortium name="Pathogen Informatics"/>
        </authorList>
    </citation>
    <scope>NUCLEOTIDE SEQUENCE [LARGE SCALE GENOMIC DNA]</scope>
</reference>
<gene>
    <name evidence="1" type="ORF">DILT_LOCUS3197</name>
</gene>
<dbReference type="Proteomes" id="UP000281553">
    <property type="component" value="Unassembled WGS sequence"/>
</dbReference>
<keyword evidence="2" id="KW-1185">Reference proteome</keyword>
<dbReference type="AlphaFoldDB" id="A0A3P6UUM9"/>
<protein>
    <submittedName>
        <fullName evidence="1">Uncharacterized protein</fullName>
    </submittedName>
</protein>
<accession>A0A3P6UUM9</accession>
<evidence type="ECO:0000313" key="2">
    <source>
        <dbReference type="Proteomes" id="UP000281553"/>
    </source>
</evidence>
<proteinExistence type="predicted"/>
<sequence length="110" mass="12858">MEEEFVFHKTYMIALLTFANVLSGSIPRFEEEIEEWKDLQFSVDFNRSILDISRSPNISVEYAEEQVGLRKRQTVLRAVIEACMPREFEVPLKNTFLTEIPIVELAMMLV</sequence>
<dbReference type="EMBL" id="UYRU01043296">
    <property type="protein sequence ID" value="VDK81211.1"/>
    <property type="molecule type" value="Genomic_DNA"/>
</dbReference>